<dbReference type="Gene3D" id="3.90.550.10">
    <property type="entry name" value="Spore Coat Polysaccharide Biosynthesis Protein SpsA, Chain A"/>
    <property type="match status" value="1"/>
</dbReference>
<name>A0A1B8GMM4_9PEZI</name>
<dbReference type="PANTHER" id="PTHR11183">
    <property type="entry name" value="GLYCOGENIN SUBFAMILY MEMBER"/>
    <property type="match status" value="1"/>
</dbReference>
<dbReference type="InterPro" id="IPR050587">
    <property type="entry name" value="GNT1/Glycosyltrans_8"/>
</dbReference>
<dbReference type="GeneID" id="28838309"/>
<dbReference type="STRING" id="342668.A0A1B8GMM4"/>
<dbReference type="SUPFAM" id="SSF53448">
    <property type="entry name" value="Nucleotide-diphospho-sugar transferases"/>
    <property type="match status" value="1"/>
</dbReference>
<accession>A0A1B8GMM4</accession>
<evidence type="ECO:0000313" key="2">
    <source>
        <dbReference type="Proteomes" id="UP000091956"/>
    </source>
</evidence>
<dbReference type="AlphaFoldDB" id="A0A1B8GMM4"/>
<dbReference type="EMBL" id="KV460224">
    <property type="protein sequence ID" value="OBT97094.1"/>
    <property type="molecule type" value="Genomic_DNA"/>
</dbReference>
<evidence type="ECO:0008006" key="3">
    <source>
        <dbReference type="Google" id="ProtNLM"/>
    </source>
</evidence>
<keyword evidence="2" id="KW-1185">Reference proteome</keyword>
<reference evidence="1 2" key="1">
    <citation type="submission" date="2016-03" db="EMBL/GenBank/DDBJ databases">
        <title>Comparative genomics of Pseudogymnoascus destructans, the fungus causing white-nose syndrome of bats.</title>
        <authorList>
            <person name="Palmer J.M."/>
            <person name="Drees K.P."/>
            <person name="Foster J.T."/>
            <person name="Lindner D.L."/>
        </authorList>
    </citation>
    <scope>NUCLEOTIDE SEQUENCE [LARGE SCALE GENOMIC DNA]</scope>
    <source>
        <strain evidence="1 2">UAMH 10579</strain>
    </source>
</reference>
<dbReference type="Proteomes" id="UP000091956">
    <property type="component" value="Unassembled WGS sequence"/>
</dbReference>
<sequence>MPKAMLTQPFLALKASLRLVFRAFYLRRKATIAVVTLTLLWLFLSSCRRPPLIDPEFGLVRNTTSESKYAIATFLTGGNKKSLNAKDLDSNPYNIATRVLAYQLLHAEETRCNASVDFVVLVTPNVPKYTRDQLTADGAVVVEAKDIPLSWWVSTGVTRWKDQFLKLRLFEMTQYDRLLFVDADTLIRGKLDEIFNELEVQRPAQTLSHRVRRADEAPLPAQYMFAARSDNQFTGERRHPFPPLNTEVFSAGFWIAAPSQELFDYFLSILKHYRRFDPHTMEQSLLNYAFRRDGPMPWREMHYKWSATWPNSGDVEGHVVTLHEKFWKTGPQDLRKLWREQKGNMQRYFSKHGN</sequence>
<evidence type="ECO:0000313" key="1">
    <source>
        <dbReference type="EMBL" id="OBT97094.1"/>
    </source>
</evidence>
<dbReference type="InterPro" id="IPR029044">
    <property type="entry name" value="Nucleotide-diphossugar_trans"/>
</dbReference>
<organism evidence="1 2">
    <name type="scientific">Pseudogymnoascus verrucosus</name>
    <dbReference type="NCBI Taxonomy" id="342668"/>
    <lineage>
        <taxon>Eukaryota</taxon>
        <taxon>Fungi</taxon>
        <taxon>Dikarya</taxon>
        <taxon>Ascomycota</taxon>
        <taxon>Pezizomycotina</taxon>
        <taxon>Leotiomycetes</taxon>
        <taxon>Thelebolales</taxon>
        <taxon>Thelebolaceae</taxon>
        <taxon>Pseudogymnoascus</taxon>
    </lineage>
</organism>
<dbReference type="RefSeq" id="XP_018130827.1">
    <property type="nucleotide sequence ID" value="XM_018274389.2"/>
</dbReference>
<protein>
    <recommendedName>
        <fullName evidence="3">Glycosyltransferase family 8 protein</fullName>
    </recommendedName>
</protein>
<reference evidence="2" key="2">
    <citation type="journal article" date="2018" name="Nat. Commun.">
        <title>Extreme sensitivity to ultraviolet light in the fungal pathogen causing white-nose syndrome of bats.</title>
        <authorList>
            <person name="Palmer J.M."/>
            <person name="Drees K.P."/>
            <person name="Foster J.T."/>
            <person name="Lindner D.L."/>
        </authorList>
    </citation>
    <scope>NUCLEOTIDE SEQUENCE [LARGE SCALE GENOMIC DNA]</scope>
    <source>
        <strain evidence="2">UAMH 10579</strain>
    </source>
</reference>
<gene>
    <name evidence="1" type="ORF">VE01_04923</name>
</gene>
<dbReference type="OrthoDB" id="2014201at2759"/>
<proteinExistence type="predicted"/>